<dbReference type="PIRSF" id="PIRSF006257">
    <property type="entry name" value="UCP006257"/>
    <property type="match status" value="1"/>
</dbReference>
<dbReference type="Proteomes" id="UP000280099">
    <property type="component" value="Unassembled WGS sequence"/>
</dbReference>
<keyword evidence="3" id="KW-1185">Reference proteome</keyword>
<organism evidence="2 3">
    <name type="scientific">Otariodibacter oris</name>
    <dbReference type="NCBI Taxonomy" id="1032623"/>
    <lineage>
        <taxon>Bacteria</taxon>
        <taxon>Pseudomonadati</taxon>
        <taxon>Pseudomonadota</taxon>
        <taxon>Gammaproteobacteria</taxon>
        <taxon>Pasteurellales</taxon>
        <taxon>Pasteurellaceae</taxon>
        <taxon>Otariodibacter</taxon>
    </lineage>
</organism>
<sequence length="103" mass="11896">MKQETRKYINEVEAAMKKHHLWEATPPSEEALASTDPFCVNALSPSQWLQWIFIPKMNALLDANADLPRDFAITPYLEEALKEEAYLMDLHDPLLKLEQLLKS</sequence>
<accession>A0A420XG10</accession>
<evidence type="ECO:0000313" key="3">
    <source>
        <dbReference type="Proteomes" id="UP000280099"/>
    </source>
</evidence>
<reference evidence="2 3" key="1">
    <citation type="submission" date="2018-10" db="EMBL/GenBank/DDBJ databases">
        <title>Genomic Encyclopedia of Type Strains, Phase IV (KMG-IV): sequencing the most valuable type-strain genomes for metagenomic binning, comparative biology and taxonomic classification.</title>
        <authorList>
            <person name="Goeker M."/>
        </authorList>
    </citation>
    <scope>NUCLEOTIDE SEQUENCE [LARGE SCALE GENOMIC DNA]</scope>
    <source>
        <strain evidence="2 3">DSM 23800</strain>
    </source>
</reference>
<dbReference type="PANTHER" id="PTHR39586:SF1">
    <property type="entry name" value="CYTOPLASMIC PROTEIN"/>
    <property type="match status" value="1"/>
</dbReference>
<feature type="domain" description="YqcC-like" evidence="1">
    <location>
        <begin position="5"/>
        <end position="100"/>
    </location>
</feature>
<dbReference type="AlphaFoldDB" id="A0A420XG10"/>
<dbReference type="InterPro" id="IPR036814">
    <property type="entry name" value="YqcC-like_sf"/>
</dbReference>
<gene>
    <name evidence="2" type="ORF">DES31_1474</name>
</gene>
<proteinExistence type="predicted"/>
<protein>
    <submittedName>
        <fullName evidence="2">Uncharacterized protein YqcC (DUF446 family)</fullName>
    </submittedName>
</protein>
<dbReference type="OrthoDB" id="8794567at2"/>
<dbReference type="InterPro" id="IPR023376">
    <property type="entry name" value="YqcC-like_dom"/>
</dbReference>
<dbReference type="GO" id="GO:0044010">
    <property type="term" value="P:single-species biofilm formation"/>
    <property type="evidence" value="ECO:0007669"/>
    <property type="project" value="TreeGrafter"/>
</dbReference>
<comment type="caution">
    <text evidence="2">The sequence shown here is derived from an EMBL/GenBank/DDBJ whole genome shotgun (WGS) entry which is preliminary data.</text>
</comment>
<dbReference type="SUPFAM" id="SSF158452">
    <property type="entry name" value="YqcC-like"/>
    <property type="match status" value="1"/>
</dbReference>
<dbReference type="EMBL" id="RBJC01000007">
    <property type="protein sequence ID" value="RKR71738.1"/>
    <property type="molecule type" value="Genomic_DNA"/>
</dbReference>
<dbReference type="Gene3D" id="1.20.1440.40">
    <property type="entry name" value="YqcC-like"/>
    <property type="match status" value="1"/>
</dbReference>
<dbReference type="InterPro" id="IPR007384">
    <property type="entry name" value="UCP006257"/>
</dbReference>
<evidence type="ECO:0000313" key="2">
    <source>
        <dbReference type="EMBL" id="RKR71738.1"/>
    </source>
</evidence>
<dbReference type="RefSeq" id="WP_121123561.1">
    <property type="nucleotide sequence ID" value="NZ_CP016604.1"/>
</dbReference>
<dbReference type="PANTHER" id="PTHR39586">
    <property type="entry name" value="CYTOPLASMIC PROTEIN-RELATED"/>
    <property type="match status" value="1"/>
</dbReference>
<dbReference type="Pfam" id="PF04287">
    <property type="entry name" value="DUF446"/>
    <property type="match status" value="1"/>
</dbReference>
<name>A0A420XG10_9PAST</name>
<evidence type="ECO:0000259" key="1">
    <source>
        <dbReference type="Pfam" id="PF04287"/>
    </source>
</evidence>